<evidence type="ECO:0000259" key="1">
    <source>
        <dbReference type="Pfam" id="PF00534"/>
    </source>
</evidence>
<proteinExistence type="predicted"/>
<name>A0A414F5N6_9BACE</name>
<comment type="caution">
    <text evidence="3">The sequence shown here is derived from an EMBL/GenBank/DDBJ whole genome shotgun (WGS) entry which is preliminary data.</text>
</comment>
<dbReference type="EMBL" id="QSJD01000055">
    <property type="protein sequence ID" value="RHD41818.1"/>
    <property type="molecule type" value="Genomic_DNA"/>
</dbReference>
<protein>
    <submittedName>
        <fullName evidence="3">Glycosyltransferase</fullName>
    </submittedName>
</protein>
<organism evidence="3 5">
    <name type="scientific">Bacteroides caccae</name>
    <dbReference type="NCBI Taxonomy" id="47678"/>
    <lineage>
        <taxon>Bacteria</taxon>
        <taxon>Pseudomonadati</taxon>
        <taxon>Bacteroidota</taxon>
        <taxon>Bacteroidia</taxon>
        <taxon>Bacteroidales</taxon>
        <taxon>Bacteroidaceae</taxon>
        <taxon>Bacteroides</taxon>
    </lineage>
</organism>
<reference evidence="4 5" key="1">
    <citation type="submission" date="2018-08" db="EMBL/GenBank/DDBJ databases">
        <title>A genome reference for cultivated species of the human gut microbiota.</title>
        <authorList>
            <person name="Zou Y."/>
            <person name="Xue W."/>
            <person name="Luo G."/>
        </authorList>
    </citation>
    <scope>NUCLEOTIDE SEQUENCE [LARGE SCALE GENOMIC DNA]</scope>
    <source>
        <strain evidence="3 5">AM31-16AC</strain>
        <strain evidence="2 4">OF02-6LB</strain>
    </source>
</reference>
<dbReference type="Pfam" id="PF00534">
    <property type="entry name" value="Glycos_transf_1"/>
    <property type="match status" value="1"/>
</dbReference>
<dbReference type="SUPFAM" id="SSF53756">
    <property type="entry name" value="UDP-Glycosyltransferase/glycogen phosphorylase"/>
    <property type="match status" value="1"/>
</dbReference>
<evidence type="ECO:0000313" key="4">
    <source>
        <dbReference type="Proteomes" id="UP000284431"/>
    </source>
</evidence>
<dbReference type="EMBL" id="QSCS01000046">
    <property type="protein sequence ID" value="RGY21898.1"/>
    <property type="molecule type" value="Genomic_DNA"/>
</dbReference>
<dbReference type="Proteomes" id="UP000284689">
    <property type="component" value="Unassembled WGS sequence"/>
</dbReference>
<dbReference type="InterPro" id="IPR001296">
    <property type="entry name" value="Glyco_trans_1"/>
</dbReference>
<feature type="domain" description="Glycosyl transferase family 1" evidence="1">
    <location>
        <begin position="184"/>
        <end position="338"/>
    </location>
</feature>
<dbReference type="AlphaFoldDB" id="A0A414F5N6"/>
<dbReference type="RefSeq" id="WP_122134929.1">
    <property type="nucleotide sequence ID" value="NZ_JADNGD010000039.1"/>
</dbReference>
<dbReference type="Proteomes" id="UP000284431">
    <property type="component" value="Unassembled WGS sequence"/>
</dbReference>
<dbReference type="PANTHER" id="PTHR12526">
    <property type="entry name" value="GLYCOSYLTRANSFERASE"/>
    <property type="match status" value="1"/>
</dbReference>
<dbReference type="CDD" id="cd03801">
    <property type="entry name" value="GT4_PimA-like"/>
    <property type="match status" value="1"/>
</dbReference>
<evidence type="ECO:0000313" key="5">
    <source>
        <dbReference type="Proteomes" id="UP000284689"/>
    </source>
</evidence>
<sequence>MRNILVIEGRQSIGGGQIITKKVCDGLSEENNISVFIPGKENAISLYLSDFSQYHYKLKEYSRGKKQVKDYFLFLYNTCSVFKSLYRIVKDNSFDIIYVQHLNVLPVIVLVNIIFKKDVIVHLHVVYADTIVHWLVNLLLRSSYIKKIIGVSNYALQQLDEKNKTKSMVLYNPVCFLNKLNFCDKYQIAIIGDVIYNKGHHILLEALSKSSIQYTLHVIGNIVDYQYHNELQSKYGTVNSIYTGMIHNVTEYLSKNKIGMVVIPSVTSETFSLSMVEAWSIGIPTIATNNFGMKELVDTFLPEYASYLLFKLGSANDLCAKMKELLGDDKLYHELSNRLYSVVKDSFSDKNYMESLCKIIRDI</sequence>
<dbReference type="Gene3D" id="3.40.50.2000">
    <property type="entry name" value="Glycogen Phosphorylase B"/>
    <property type="match status" value="2"/>
</dbReference>
<accession>A0A414F5N6</accession>
<evidence type="ECO:0000313" key="3">
    <source>
        <dbReference type="EMBL" id="RHD41818.1"/>
    </source>
</evidence>
<gene>
    <name evidence="3" type="ORF">DW794_21005</name>
    <name evidence="2" type="ORF">DXA49_20520</name>
</gene>
<keyword evidence="3" id="KW-0808">Transferase</keyword>
<dbReference type="GO" id="GO:0016757">
    <property type="term" value="F:glycosyltransferase activity"/>
    <property type="evidence" value="ECO:0007669"/>
    <property type="project" value="InterPro"/>
</dbReference>
<evidence type="ECO:0000313" key="2">
    <source>
        <dbReference type="EMBL" id="RGY21898.1"/>
    </source>
</evidence>